<organism evidence="9 10">
    <name type="scientific">Hyunsoonleella aquatilis</name>
    <dbReference type="NCBI Taxonomy" id="2762758"/>
    <lineage>
        <taxon>Bacteria</taxon>
        <taxon>Pseudomonadati</taxon>
        <taxon>Bacteroidota</taxon>
        <taxon>Flavobacteriia</taxon>
        <taxon>Flavobacteriales</taxon>
        <taxon>Flavobacteriaceae</taxon>
    </lineage>
</organism>
<gene>
    <name evidence="9" type="ORF">H7U19_10865</name>
</gene>
<proteinExistence type="inferred from homology"/>
<dbReference type="GO" id="GO:0022857">
    <property type="term" value="F:transmembrane transporter activity"/>
    <property type="evidence" value="ECO:0007669"/>
    <property type="project" value="InterPro"/>
</dbReference>
<evidence type="ECO:0000313" key="9">
    <source>
        <dbReference type="EMBL" id="MBC3758908.1"/>
    </source>
</evidence>
<dbReference type="AlphaFoldDB" id="A0A923HER7"/>
<keyword evidence="5 8" id="KW-1133">Transmembrane helix</keyword>
<keyword evidence="3" id="KW-1003">Cell membrane</keyword>
<evidence type="ECO:0000256" key="1">
    <source>
        <dbReference type="ARBA" id="ARBA00004162"/>
    </source>
</evidence>
<comment type="subcellular location">
    <subcellularLocation>
        <location evidence="1">Cell membrane</location>
        <topology evidence="1">Single-pass membrane protein</topology>
    </subcellularLocation>
    <subcellularLocation>
        <location evidence="7">Cell membrane</location>
        <topology evidence="7">Single-pass type II membrane protein</topology>
    </subcellularLocation>
</comment>
<dbReference type="Proteomes" id="UP000656244">
    <property type="component" value="Unassembled WGS sequence"/>
</dbReference>
<dbReference type="PANTHER" id="PTHR30558:SF3">
    <property type="entry name" value="BIOPOLYMER TRANSPORT PROTEIN EXBD-RELATED"/>
    <property type="match status" value="1"/>
</dbReference>
<reference evidence="9" key="1">
    <citation type="submission" date="2020-08" db="EMBL/GenBank/DDBJ databases">
        <title>Hyunsoonleella sp. strain SJ7 genome sequencing and assembly.</title>
        <authorList>
            <person name="Kim I."/>
        </authorList>
    </citation>
    <scope>NUCLEOTIDE SEQUENCE</scope>
    <source>
        <strain evidence="9">SJ7</strain>
    </source>
</reference>
<comment type="similarity">
    <text evidence="2 7">Belongs to the ExbD/TolR family.</text>
</comment>
<evidence type="ECO:0000256" key="5">
    <source>
        <dbReference type="ARBA" id="ARBA00022989"/>
    </source>
</evidence>
<evidence type="ECO:0000256" key="2">
    <source>
        <dbReference type="ARBA" id="ARBA00005811"/>
    </source>
</evidence>
<dbReference type="InterPro" id="IPR003400">
    <property type="entry name" value="ExbD"/>
</dbReference>
<evidence type="ECO:0000256" key="7">
    <source>
        <dbReference type="RuleBase" id="RU003879"/>
    </source>
</evidence>
<comment type="caution">
    <text evidence="9">The sequence shown here is derived from an EMBL/GenBank/DDBJ whole genome shotgun (WGS) entry which is preliminary data.</text>
</comment>
<dbReference type="GO" id="GO:0005886">
    <property type="term" value="C:plasma membrane"/>
    <property type="evidence" value="ECO:0007669"/>
    <property type="project" value="UniProtKB-SubCell"/>
</dbReference>
<keyword evidence="10" id="KW-1185">Reference proteome</keyword>
<evidence type="ECO:0000256" key="3">
    <source>
        <dbReference type="ARBA" id="ARBA00022475"/>
    </source>
</evidence>
<keyword evidence="7" id="KW-0813">Transport</keyword>
<evidence type="ECO:0000313" key="10">
    <source>
        <dbReference type="Proteomes" id="UP000656244"/>
    </source>
</evidence>
<evidence type="ECO:0000256" key="4">
    <source>
        <dbReference type="ARBA" id="ARBA00022692"/>
    </source>
</evidence>
<protein>
    <submittedName>
        <fullName evidence="9">Biopolymer transporter ExbD</fullName>
    </submittedName>
</protein>
<keyword evidence="7" id="KW-0653">Protein transport</keyword>
<keyword evidence="4 7" id="KW-0812">Transmembrane</keyword>
<dbReference type="GO" id="GO:0015031">
    <property type="term" value="P:protein transport"/>
    <property type="evidence" value="ECO:0007669"/>
    <property type="project" value="UniProtKB-KW"/>
</dbReference>
<dbReference type="Pfam" id="PF02472">
    <property type="entry name" value="ExbD"/>
    <property type="match status" value="1"/>
</dbReference>
<dbReference type="EMBL" id="JACNMF010000003">
    <property type="protein sequence ID" value="MBC3758908.1"/>
    <property type="molecule type" value="Genomic_DNA"/>
</dbReference>
<dbReference type="RefSeq" id="WP_186562234.1">
    <property type="nucleotide sequence ID" value="NZ_JACNMF010000003.1"/>
</dbReference>
<accession>A0A923HER7</accession>
<evidence type="ECO:0000256" key="8">
    <source>
        <dbReference type="SAM" id="Phobius"/>
    </source>
</evidence>
<sequence length="185" mass="20543">MIRTTSSPEVNAGSMADIAFLLLIFFLVTATIPKDQGIYRRLPDVCPPGIDCTTPIPERNILKIAINSKNEIMMDNAIVSIDEVKDLAMAFIDNNGDDSCNYCNGAKTETSSDNPSKAVISLQTDRNANYNQFIQVQDELTKAYFELRKTYCETVLKKSIDVLSKAELQQVKSAYPFILSEASTK</sequence>
<evidence type="ECO:0000256" key="6">
    <source>
        <dbReference type="ARBA" id="ARBA00023136"/>
    </source>
</evidence>
<dbReference type="PANTHER" id="PTHR30558">
    <property type="entry name" value="EXBD MEMBRANE COMPONENT OF PMF-DRIVEN MACROMOLECULE IMPORT SYSTEM"/>
    <property type="match status" value="1"/>
</dbReference>
<name>A0A923HER7_9FLAO</name>
<keyword evidence="6 8" id="KW-0472">Membrane</keyword>
<feature type="transmembrane region" description="Helical" evidence="8">
    <location>
        <begin position="12"/>
        <end position="32"/>
    </location>
</feature>